<dbReference type="PROSITE" id="PS50088">
    <property type="entry name" value="ANK_REPEAT"/>
    <property type="match status" value="6"/>
</dbReference>
<evidence type="ECO:0000313" key="6">
    <source>
        <dbReference type="Proteomes" id="UP001154078"/>
    </source>
</evidence>
<dbReference type="PANTHER" id="PTHR24198">
    <property type="entry name" value="ANKYRIN REPEAT AND PROTEIN KINASE DOMAIN-CONTAINING PROTEIN"/>
    <property type="match status" value="1"/>
</dbReference>
<sequence length="573" mass="63686">MDSTYELLMQAIYDKDVQLIYCINRGINVNKICSNGMTLIGAAAQTGNLTILKLLIDFHNCITSKASLQDIRNENRPGKPFNLQLDSGQQKRNIGYFIVCRDMDENEFGDGPTPDGMEALEWDMEVNSSDITEEEPNDDGQVNLYRWYANILNRTSVILESPEYDIGRLDRHGQSVLHYAVNSGNIEMVEHLMTTFEKDLHVNLTDACGLSPLHIASANGDLEMVRWLVRKCAKVNYLGGRMRQSALHMAARGNHVGVMEILIDAGANVNIIDVEEKSALTTVARNGFVEGVEILVRAGAKVNHEDLEGVTALQYGVWADEAGIVKILVERGARVIPSHYLLHVAVSNSNSECVKALVKGGAIVNFKDERGFTPLMLACSRKHVEMARLLIDLGADVNTASHIDGKTALHVCVQDVREQRSANALIELLIDHGADMNASSYQGTVLFYSIILENRSASMAVIRHGAEVNLRDERAYVDNLSLAKRHGNLELVKMLVFGGFRMTDMSVELDKLRTRQDDAAYDFLTHVKSNALSLKEICRISIRSEMGAKNLIKRIKLLPLPTTVQHYLSLNIL</sequence>
<dbReference type="SUPFAM" id="SSF48403">
    <property type="entry name" value="Ankyrin repeat"/>
    <property type="match status" value="2"/>
</dbReference>
<dbReference type="OrthoDB" id="194358at2759"/>
<keyword evidence="1" id="KW-0677">Repeat</keyword>
<evidence type="ECO:0000313" key="5">
    <source>
        <dbReference type="EMBL" id="CAH0556691.1"/>
    </source>
</evidence>
<dbReference type="InterPro" id="IPR036036">
    <property type="entry name" value="SOCS_box-like_dom_sf"/>
</dbReference>
<dbReference type="PANTHER" id="PTHR24198:SF165">
    <property type="entry name" value="ANKYRIN REPEAT-CONTAINING PROTEIN-RELATED"/>
    <property type="match status" value="1"/>
</dbReference>
<dbReference type="InterPro" id="IPR001496">
    <property type="entry name" value="SOCS_box"/>
</dbReference>
<dbReference type="Pfam" id="PF07525">
    <property type="entry name" value="SOCS_box"/>
    <property type="match status" value="1"/>
</dbReference>
<dbReference type="InterPro" id="IPR036770">
    <property type="entry name" value="Ankyrin_rpt-contain_sf"/>
</dbReference>
<dbReference type="GO" id="GO:0035556">
    <property type="term" value="P:intracellular signal transduction"/>
    <property type="evidence" value="ECO:0007669"/>
    <property type="project" value="InterPro"/>
</dbReference>
<evidence type="ECO:0000256" key="2">
    <source>
        <dbReference type="ARBA" id="ARBA00023043"/>
    </source>
</evidence>
<dbReference type="Gene3D" id="1.10.750.20">
    <property type="entry name" value="SOCS box"/>
    <property type="match status" value="1"/>
</dbReference>
<dbReference type="InterPro" id="IPR002110">
    <property type="entry name" value="Ankyrin_rpt"/>
</dbReference>
<reference evidence="5" key="1">
    <citation type="submission" date="2021-12" db="EMBL/GenBank/DDBJ databases">
        <authorList>
            <person name="King R."/>
        </authorList>
    </citation>
    <scope>NUCLEOTIDE SEQUENCE</scope>
</reference>
<dbReference type="SMART" id="SM00248">
    <property type="entry name" value="ANK"/>
    <property type="match status" value="10"/>
</dbReference>
<feature type="repeat" description="ANK" evidence="3">
    <location>
        <begin position="172"/>
        <end position="193"/>
    </location>
</feature>
<dbReference type="Gene3D" id="1.25.40.20">
    <property type="entry name" value="Ankyrin repeat-containing domain"/>
    <property type="match status" value="3"/>
</dbReference>
<evidence type="ECO:0000256" key="1">
    <source>
        <dbReference type="ARBA" id="ARBA00022737"/>
    </source>
</evidence>
<feature type="repeat" description="ANK" evidence="3">
    <location>
        <begin position="208"/>
        <end position="240"/>
    </location>
</feature>
<keyword evidence="2 3" id="KW-0040">ANK repeat</keyword>
<dbReference type="SUPFAM" id="SSF158235">
    <property type="entry name" value="SOCS box-like"/>
    <property type="match status" value="1"/>
</dbReference>
<feature type="domain" description="SOCS box" evidence="4">
    <location>
        <begin position="524"/>
        <end position="573"/>
    </location>
</feature>
<proteinExistence type="predicted"/>
<protein>
    <recommendedName>
        <fullName evidence="4">SOCS box domain-containing protein</fullName>
    </recommendedName>
</protein>
<dbReference type="PROSITE" id="PS50225">
    <property type="entry name" value="SOCS"/>
    <property type="match status" value="1"/>
</dbReference>
<accession>A0A9P0FJT9</accession>
<dbReference type="PROSITE" id="PS50297">
    <property type="entry name" value="ANK_REP_REGION"/>
    <property type="match status" value="5"/>
</dbReference>
<dbReference type="AlphaFoldDB" id="A0A9P0FJT9"/>
<feature type="repeat" description="ANK" evidence="3">
    <location>
        <begin position="242"/>
        <end position="274"/>
    </location>
</feature>
<feature type="repeat" description="ANK" evidence="3">
    <location>
        <begin position="404"/>
        <end position="441"/>
    </location>
</feature>
<feature type="repeat" description="ANK" evidence="3">
    <location>
        <begin position="337"/>
        <end position="369"/>
    </location>
</feature>
<dbReference type="EMBL" id="OV121136">
    <property type="protein sequence ID" value="CAH0556691.1"/>
    <property type="molecule type" value="Genomic_DNA"/>
</dbReference>
<dbReference type="GO" id="GO:0005737">
    <property type="term" value="C:cytoplasm"/>
    <property type="evidence" value="ECO:0007669"/>
    <property type="project" value="TreeGrafter"/>
</dbReference>
<dbReference type="Proteomes" id="UP001154078">
    <property type="component" value="Chromosome 5"/>
</dbReference>
<evidence type="ECO:0000259" key="4">
    <source>
        <dbReference type="PROSITE" id="PS50225"/>
    </source>
</evidence>
<keyword evidence="6" id="KW-1185">Reference proteome</keyword>
<gene>
    <name evidence="5" type="ORF">MELIAE_LOCUS7583</name>
</gene>
<name>A0A9P0FJT9_BRAAE</name>
<dbReference type="SMART" id="SM00969">
    <property type="entry name" value="SOCS_box"/>
    <property type="match status" value="1"/>
</dbReference>
<organism evidence="5 6">
    <name type="scientific">Brassicogethes aeneus</name>
    <name type="common">Rape pollen beetle</name>
    <name type="synonym">Meligethes aeneus</name>
    <dbReference type="NCBI Taxonomy" id="1431903"/>
    <lineage>
        <taxon>Eukaryota</taxon>
        <taxon>Metazoa</taxon>
        <taxon>Ecdysozoa</taxon>
        <taxon>Arthropoda</taxon>
        <taxon>Hexapoda</taxon>
        <taxon>Insecta</taxon>
        <taxon>Pterygota</taxon>
        <taxon>Neoptera</taxon>
        <taxon>Endopterygota</taxon>
        <taxon>Coleoptera</taxon>
        <taxon>Polyphaga</taxon>
        <taxon>Cucujiformia</taxon>
        <taxon>Nitidulidae</taxon>
        <taxon>Meligethinae</taxon>
        <taxon>Brassicogethes</taxon>
    </lineage>
</organism>
<dbReference type="PRINTS" id="PR01415">
    <property type="entry name" value="ANKYRIN"/>
</dbReference>
<dbReference type="CDD" id="cd03716">
    <property type="entry name" value="SOCS_ASB_like"/>
    <property type="match status" value="1"/>
</dbReference>
<evidence type="ECO:0000256" key="3">
    <source>
        <dbReference type="PROSITE-ProRule" id="PRU00023"/>
    </source>
</evidence>
<dbReference type="Pfam" id="PF12796">
    <property type="entry name" value="Ank_2"/>
    <property type="match status" value="2"/>
</dbReference>
<feature type="repeat" description="ANK" evidence="3">
    <location>
        <begin position="370"/>
        <end position="402"/>
    </location>
</feature>